<name>A0A0F9AKD4_9ZZZZ</name>
<protein>
    <submittedName>
        <fullName evidence="1">Uncharacterized protein</fullName>
    </submittedName>
</protein>
<sequence length="65" mass="7428">VKYALIHEFGGRIVPKKGKHLKFQVDGQWRSVEEVNIPARPYLRPAAAVVYPRLAVNIAETLRFL</sequence>
<organism evidence="1">
    <name type="scientific">marine sediment metagenome</name>
    <dbReference type="NCBI Taxonomy" id="412755"/>
    <lineage>
        <taxon>unclassified sequences</taxon>
        <taxon>metagenomes</taxon>
        <taxon>ecological metagenomes</taxon>
    </lineage>
</organism>
<gene>
    <name evidence="1" type="ORF">LCGC14_2838550</name>
</gene>
<comment type="caution">
    <text evidence="1">The sequence shown here is derived from an EMBL/GenBank/DDBJ whole genome shotgun (WGS) entry which is preliminary data.</text>
</comment>
<evidence type="ECO:0000313" key="1">
    <source>
        <dbReference type="EMBL" id="KKK78934.1"/>
    </source>
</evidence>
<dbReference type="EMBL" id="LAZR01054262">
    <property type="protein sequence ID" value="KKK78934.1"/>
    <property type="molecule type" value="Genomic_DNA"/>
</dbReference>
<dbReference type="AlphaFoldDB" id="A0A0F9AKD4"/>
<reference evidence="1" key="1">
    <citation type="journal article" date="2015" name="Nature">
        <title>Complex archaea that bridge the gap between prokaryotes and eukaryotes.</title>
        <authorList>
            <person name="Spang A."/>
            <person name="Saw J.H."/>
            <person name="Jorgensen S.L."/>
            <person name="Zaremba-Niedzwiedzka K."/>
            <person name="Martijn J."/>
            <person name="Lind A.E."/>
            <person name="van Eijk R."/>
            <person name="Schleper C."/>
            <person name="Guy L."/>
            <person name="Ettema T.J."/>
        </authorList>
    </citation>
    <scope>NUCLEOTIDE SEQUENCE</scope>
</reference>
<feature type="non-terminal residue" evidence="1">
    <location>
        <position position="1"/>
    </location>
</feature>
<accession>A0A0F9AKD4</accession>
<proteinExistence type="predicted"/>